<dbReference type="EMBL" id="HG994584">
    <property type="protein sequence ID" value="CAF2956443.1"/>
    <property type="molecule type" value="Genomic_DNA"/>
</dbReference>
<evidence type="ECO:0000313" key="1">
    <source>
        <dbReference type="EMBL" id="CAF2956443.1"/>
    </source>
</evidence>
<keyword evidence="2" id="KW-1185">Reference proteome</keyword>
<sequence length="104" mass="11747">MYPQSGFPRVPLKGRIDVPYPSLNTLKTGVELEWDIRGLPTKGLFWFQEKVGPVCGNNYTDQRSMEDPSEGDRECLLNSLSVDVGAIMDEHHSRRLSKLKKVGN</sequence>
<organism evidence="1 2">
    <name type="scientific">Lepeophtheirus salmonis</name>
    <name type="common">Salmon louse</name>
    <name type="synonym">Caligus salmonis</name>
    <dbReference type="NCBI Taxonomy" id="72036"/>
    <lineage>
        <taxon>Eukaryota</taxon>
        <taxon>Metazoa</taxon>
        <taxon>Ecdysozoa</taxon>
        <taxon>Arthropoda</taxon>
        <taxon>Crustacea</taxon>
        <taxon>Multicrustacea</taxon>
        <taxon>Hexanauplia</taxon>
        <taxon>Copepoda</taxon>
        <taxon>Siphonostomatoida</taxon>
        <taxon>Caligidae</taxon>
        <taxon>Lepeophtheirus</taxon>
    </lineage>
</organism>
<protein>
    <submittedName>
        <fullName evidence="1">(salmon louse) hypothetical protein</fullName>
    </submittedName>
</protein>
<proteinExistence type="predicted"/>
<dbReference type="Proteomes" id="UP000675881">
    <property type="component" value="Chromosome 5"/>
</dbReference>
<name>A0A7R8CWY7_LEPSM</name>
<reference evidence="1" key="1">
    <citation type="submission" date="2021-02" db="EMBL/GenBank/DDBJ databases">
        <authorList>
            <person name="Bekaert M."/>
        </authorList>
    </citation>
    <scope>NUCLEOTIDE SEQUENCE</scope>
    <source>
        <strain evidence="1">IoA-00</strain>
    </source>
</reference>
<accession>A0A7R8CWY7</accession>
<dbReference type="AlphaFoldDB" id="A0A7R8CWY7"/>
<evidence type="ECO:0000313" key="2">
    <source>
        <dbReference type="Proteomes" id="UP000675881"/>
    </source>
</evidence>
<gene>
    <name evidence="1" type="ORF">LSAA_10706</name>
</gene>